<dbReference type="OrthoDB" id="9808002at2"/>
<dbReference type="SUPFAM" id="SSF53383">
    <property type="entry name" value="PLP-dependent transferases"/>
    <property type="match status" value="1"/>
</dbReference>
<keyword evidence="4" id="KW-0032">Aminotransferase</keyword>
<dbReference type="InterPro" id="IPR015424">
    <property type="entry name" value="PyrdxlP-dep_Trfase"/>
</dbReference>
<keyword evidence="5" id="KW-1185">Reference proteome</keyword>
<organism evidence="4 5">
    <name type="scientific">Psychrobacillus glaciei</name>
    <dbReference type="NCBI Taxonomy" id="2283160"/>
    <lineage>
        <taxon>Bacteria</taxon>
        <taxon>Bacillati</taxon>
        <taxon>Bacillota</taxon>
        <taxon>Bacilli</taxon>
        <taxon>Bacillales</taxon>
        <taxon>Bacillaceae</taxon>
        <taxon>Psychrobacillus</taxon>
    </lineage>
</organism>
<dbReference type="InterPro" id="IPR015422">
    <property type="entry name" value="PyrdxlP-dep_Trfase_small"/>
</dbReference>
<dbReference type="InterPro" id="IPR015421">
    <property type="entry name" value="PyrdxlP-dep_Trfase_major"/>
</dbReference>
<dbReference type="NCBIfam" id="NF002806">
    <property type="entry name" value="PRK02948.1"/>
    <property type="match status" value="1"/>
</dbReference>
<dbReference type="RefSeq" id="WP_151698425.1">
    <property type="nucleotide sequence ID" value="NZ_CP031223.1"/>
</dbReference>
<evidence type="ECO:0000259" key="3">
    <source>
        <dbReference type="Pfam" id="PF00266"/>
    </source>
</evidence>
<dbReference type="PANTHER" id="PTHR11601">
    <property type="entry name" value="CYSTEINE DESULFURYLASE FAMILY MEMBER"/>
    <property type="match status" value="1"/>
</dbReference>
<dbReference type="AlphaFoldDB" id="A0A5J6SHU0"/>
<dbReference type="EMBL" id="CP031223">
    <property type="protein sequence ID" value="QFF97476.1"/>
    <property type="molecule type" value="Genomic_DNA"/>
</dbReference>
<dbReference type="PANTHER" id="PTHR11601:SF36">
    <property type="entry name" value="CYSTEINE DESULFURASE NIFS-RELATED"/>
    <property type="match status" value="1"/>
</dbReference>
<keyword evidence="2" id="KW-0663">Pyridoxal phosphate</keyword>
<reference evidence="4 5" key="1">
    <citation type="submission" date="2018-07" db="EMBL/GenBank/DDBJ databases">
        <title>Complete genome sequence of Psychrobacillus sp. PB01, isolated from iceberg, and comparative genome analysis of Psychrobacillus strains.</title>
        <authorList>
            <person name="Lee P.C."/>
        </authorList>
    </citation>
    <scope>NUCLEOTIDE SEQUENCE [LARGE SCALE GENOMIC DNA]</scope>
    <source>
        <strain evidence="4 5">PB01</strain>
    </source>
</reference>
<dbReference type="Gene3D" id="3.90.1150.10">
    <property type="entry name" value="Aspartate Aminotransferase, domain 1"/>
    <property type="match status" value="1"/>
</dbReference>
<feature type="domain" description="Aminotransferase class V" evidence="3">
    <location>
        <begin position="2"/>
        <end position="365"/>
    </location>
</feature>
<evidence type="ECO:0000256" key="1">
    <source>
        <dbReference type="ARBA" id="ARBA00001933"/>
    </source>
</evidence>
<dbReference type="InterPro" id="IPR016454">
    <property type="entry name" value="Cysteine_dSase"/>
</dbReference>
<protein>
    <submittedName>
        <fullName evidence="4">Aminotransferase class V-fold PLP-dependent enzyme</fullName>
    </submittedName>
</protein>
<dbReference type="Proteomes" id="UP000325517">
    <property type="component" value="Chromosome"/>
</dbReference>
<dbReference type="Gene3D" id="3.40.640.10">
    <property type="entry name" value="Type I PLP-dependent aspartate aminotransferase-like (Major domain)"/>
    <property type="match status" value="1"/>
</dbReference>
<evidence type="ECO:0000313" key="5">
    <source>
        <dbReference type="Proteomes" id="UP000325517"/>
    </source>
</evidence>
<dbReference type="GO" id="GO:0008483">
    <property type="term" value="F:transaminase activity"/>
    <property type="evidence" value="ECO:0007669"/>
    <property type="project" value="UniProtKB-KW"/>
</dbReference>
<name>A0A5J6SHU0_9BACI</name>
<comment type="cofactor">
    <cofactor evidence="1">
        <name>pyridoxal 5'-phosphate</name>
        <dbReference type="ChEBI" id="CHEBI:597326"/>
    </cofactor>
</comment>
<accession>A0A5J6SHU0</accession>
<keyword evidence="4" id="KW-0808">Transferase</keyword>
<dbReference type="Gene3D" id="1.10.260.50">
    <property type="match status" value="1"/>
</dbReference>
<dbReference type="InterPro" id="IPR000192">
    <property type="entry name" value="Aminotrans_V_dom"/>
</dbReference>
<dbReference type="PIRSF" id="PIRSF005572">
    <property type="entry name" value="NifS"/>
    <property type="match status" value="1"/>
</dbReference>
<gene>
    <name evidence="4" type="ORF">PB01_00855</name>
</gene>
<sequence>MHYFDYAATTPLHPEASNVYVKLSQACYGNTSSLHEVGGKAQNILTFCREELAGMLGVESAGVYFTSGGTESNLLSIISLAKANKHRGNHIITTLGEHPSVDSALDYLKEDGFTVTAIPFTKDGFVNLHLLEEALTSDTILVSVQHINPEIGTIQPLERIAAILKERSILFHSDCVQSFGKIDLKPIAKIVDSLTVSSHKVYGPKGVGAAYINPRHRLVPVFPGLVHESGFRGGTVNVPGIAAFVTAAQLTEEMQNNNGTYSDYRDAFLKKIGEYPELFTIYQSNNIDQQLPQIIGLGIKNVEGQLIMLELNRHGFAISTGSACKVGQQHASKVMIALQVDLQNAKEFIRISFGNGTTLESIDALANALVQIARKIHAPIVKK</sequence>
<proteinExistence type="predicted"/>
<dbReference type="KEGG" id="psyo:PB01_00855"/>
<evidence type="ECO:0000256" key="2">
    <source>
        <dbReference type="ARBA" id="ARBA00022898"/>
    </source>
</evidence>
<evidence type="ECO:0000313" key="4">
    <source>
        <dbReference type="EMBL" id="QFF97476.1"/>
    </source>
</evidence>
<dbReference type="Pfam" id="PF00266">
    <property type="entry name" value="Aminotran_5"/>
    <property type="match status" value="1"/>
</dbReference>